<feature type="compositionally biased region" description="Basic and acidic residues" evidence="1">
    <location>
        <begin position="521"/>
        <end position="536"/>
    </location>
</feature>
<accession>A0AAV9XEB9</accession>
<feature type="compositionally biased region" description="Basic and acidic residues" evidence="1">
    <location>
        <begin position="347"/>
        <end position="358"/>
    </location>
</feature>
<evidence type="ECO:0000313" key="3">
    <source>
        <dbReference type="Proteomes" id="UP001365542"/>
    </source>
</evidence>
<keyword evidence="3" id="KW-1185">Reference proteome</keyword>
<feature type="compositionally biased region" description="Polar residues" evidence="1">
    <location>
        <begin position="334"/>
        <end position="344"/>
    </location>
</feature>
<comment type="caution">
    <text evidence="2">The sequence shown here is derived from an EMBL/GenBank/DDBJ whole genome shotgun (WGS) entry which is preliminary data.</text>
</comment>
<evidence type="ECO:0000313" key="2">
    <source>
        <dbReference type="EMBL" id="KAK6539362.1"/>
    </source>
</evidence>
<dbReference type="EMBL" id="JAVHJO010000006">
    <property type="protein sequence ID" value="KAK6539362.1"/>
    <property type="molecule type" value="Genomic_DNA"/>
</dbReference>
<evidence type="ECO:0000256" key="1">
    <source>
        <dbReference type="SAM" id="MobiDB-lite"/>
    </source>
</evidence>
<feature type="compositionally biased region" description="Polar residues" evidence="1">
    <location>
        <begin position="46"/>
        <end position="63"/>
    </location>
</feature>
<protein>
    <submittedName>
        <fullName evidence="2">Uncharacterized protein</fullName>
    </submittedName>
</protein>
<dbReference type="AlphaFoldDB" id="A0AAV9XEB9"/>
<organism evidence="2 3">
    <name type="scientific">Orbilia ellipsospora</name>
    <dbReference type="NCBI Taxonomy" id="2528407"/>
    <lineage>
        <taxon>Eukaryota</taxon>
        <taxon>Fungi</taxon>
        <taxon>Dikarya</taxon>
        <taxon>Ascomycota</taxon>
        <taxon>Pezizomycotina</taxon>
        <taxon>Orbiliomycetes</taxon>
        <taxon>Orbiliales</taxon>
        <taxon>Orbiliaceae</taxon>
        <taxon>Orbilia</taxon>
    </lineage>
</organism>
<feature type="compositionally biased region" description="Basic and acidic residues" evidence="1">
    <location>
        <begin position="407"/>
        <end position="417"/>
    </location>
</feature>
<name>A0AAV9XEB9_9PEZI</name>
<feature type="region of interest" description="Disordered" evidence="1">
    <location>
        <begin position="490"/>
        <end position="553"/>
    </location>
</feature>
<proteinExistence type="predicted"/>
<reference evidence="2 3" key="1">
    <citation type="submission" date="2019-10" db="EMBL/GenBank/DDBJ databases">
        <authorList>
            <person name="Palmer J.M."/>
        </authorList>
    </citation>
    <scope>NUCLEOTIDE SEQUENCE [LARGE SCALE GENOMIC DNA]</scope>
    <source>
        <strain evidence="2 3">TWF694</strain>
    </source>
</reference>
<sequence>MESKYLPPELAYYQGGRRYEYYGQTPLICRGGPKDPLTRETIDIYEQTTSRKTRTPNRSGQKQRSGRKYYTHRSAAGLRAGQPRGRNYSVVRTGSPPDIRQQKNRKHDSSQTLRSRPPGRGDQENYPSRRCRITNTDAARPFQVYRDPPENGDVQSRPRLRPSYPEREDYESRRYGIADFESILPPILPSESEAQPRDVFTERRKLLSAQLEAMVPPNRSSRQPAEVPSRDTFTERRKALVTQYPDGIPSNQNLHPFSSTKARELDFGRRAERAGKPTEGSTNPASKFEGLVDRSQRIVENVDDLANRLKNLLTEPERPIDEFERAADRLGSWADTSGNLTNNPEVPETKLDRPKYDFETPTAKPIRPAGKYEKGGGNSERGPRVVEPGTQQELASGPPKNTYRTVWPREGRSEMARSLDYPSARKPQAAASYQMPEPAPQQNESQWRRDSVVTPDPFLAIAVKEINETPVKPKLSHTAVARSQTLLCKTREFPSGGQHNQRKPAKREGYTPRSYENVETPEQKSHEKERRPKEVRTCLPSPQKPSRKNVGREELEVRRYGMVDELRLYERPPHDRGVTMADHFNAEIEKADEAEFFGLGAHNERDMLRENEGISNDYYNAYNVNYILNPTRIPNYVEAIERQSMYGEIEISTPTSRDRIITRTEHELERGGRGQVNGQRVERDSTRRYGTIQDFYGL</sequence>
<feature type="region of interest" description="Disordered" evidence="1">
    <location>
        <begin position="333"/>
        <end position="450"/>
    </location>
</feature>
<feature type="region of interest" description="Disordered" evidence="1">
    <location>
        <begin position="46"/>
        <end position="168"/>
    </location>
</feature>
<dbReference type="Proteomes" id="UP001365542">
    <property type="component" value="Unassembled WGS sequence"/>
</dbReference>
<gene>
    <name evidence="2" type="ORF">TWF694_009592</name>
</gene>